<dbReference type="PANTHER" id="PTHR41775:SF1">
    <property type="entry name" value="PEPTIDASE M6-LIKE DOMAIN-CONTAINING PROTEIN"/>
    <property type="match status" value="1"/>
</dbReference>
<dbReference type="PANTHER" id="PTHR41775">
    <property type="entry name" value="SECRETED PROTEIN-RELATED"/>
    <property type="match status" value="1"/>
</dbReference>
<dbReference type="GO" id="GO:0008237">
    <property type="term" value="F:metallopeptidase activity"/>
    <property type="evidence" value="ECO:0007669"/>
    <property type="project" value="UniProtKB-KW"/>
</dbReference>
<dbReference type="InterPro" id="IPR018247">
    <property type="entry name" value="EF_Hand_1_Ca_BS"/>
</dbReference>
<dbReference type="Proteomes" id="UP000198588">
    <property type="component" value="Unassembled WGS sequence"/>
</dbReference>
<proteinExistence type="predicted"/>
<sequence>MPSVASDFVAPFAGVRQVTGTLPVLVILLRPDSPSDSPYLPPGTPQIQNLTQAQIDALSRDRLRKQIFGPRKSVSTYFNEISYGAFNIEEAMVTPWLVARDDPATAVDESSHAFIHTSDIYKKGAWIIRQVEAMTTFRFSRYDRNNDGRVTEDELGVIWIYPGVYGGIGRETDPALVKVPSLSKGVQLNMLARAGDQSSWALMAHELAHQIFRLGDLYVDKAGYPGVGALSLMCDQGDGTHLDPWGKMKLGWLKPTVINEDGWYALSDVETWPQALILHDPKRGARDYFIVENRWPGQSHEDFLTMRGLAIWRVSERDTSGNWARKTIDLVWAGGPPPSQQLTPGQCPSRDDALFDGDSVATGYAPTPYSSPGRLVWGDGTPSGIAIWHISRASNNARLYVDVPPMQGPSMVGPAVAMTGSTRALDAHEPPYFFQPGRRSDDIVGMGIASDNHVYAWYRDGMVSSGTAADLGRYRAPYPYSIPGGRTPKDILAVDIASDDHVYAWYRDGTVSAGTTRDLGAYRPPASFTLAPGRVALDIVGIGIAQDDRVYAWYRDGMVSSGTSRDLDAYRAVYPFSLPLGRVPDNIIDVGIDTNDRVHSWLKANGTGAPIIVTAYATPGGLAPGKRTTLTIKAADSQGRPLENVAVVVGASAGAFATATRLITGEDGLAEFTWLAPPSVPSSYDGRVLIEIRATRHDLSDGRGLVDVPILSGSP</sequence>
<evidence type="ECO:0000313" key="3">
    <source>
        <dbReference type="Proteomes" id="UP000198588"/>
    </source>
</evidence>
<name>A0A1G5ZV62_9HYPH</name>
<keyword evidence="2" id="KW-0482">Metalloprotease</keyword>
<reference evidence="2 3" key="1">
    <citation type="submission" date="2016-10" db="EMBL/GenBank/DDBJ databases">
        <authorList>
            <person name="de Groot N.N."/>
        </authorList>
    </citation>
    <scope>NUCLEOTIDE SEQUENCE [LARGE SCALE GENOMIC DNA]</scope>
    <source>
        <strain evidence="2 3">CGMCC 1.12097</strain>
    </source>
</reference>
<evidence type="ECO:0000313" key="2">
    <source>
        <dbReference type="EMBL" id="SDA98552.1"/>
    </source>
</evidence>
<dbReference type="InterPro" id="IPR002048">
    <property type="entry name" value="EF_hand_dom"/>
</dbReference>
<protein>
    <submittedName>
        <fullName evidence="2">M6 family metalloprotease domain-containing protein</fullName>
    </submittedName>
</protein>
<dbReference type="GO" id="GO:0005509">
    <property type="term" value="F:calcium ion binding"/>
    <property type="evidence" value="ECO:0007669"/>
    <property type="project" value="InterPro"/>
</dbReference>
<evidence type="ECO:0000259" key="1">
    <source>
        <dbReference type="PROSITE" id="PS50222"/>
    </source>
</evidence>
<dbReference type="AlphaFoldDB" id="A0A1G5ZV62"/>
<gene>
    <name evidence="2" type="ORF">SAMN02927914_06250</name>
</gene>
<organism evidence="2 3">
    <name type="scientific">Mesorhizobium qingshengii</name>
    <dbReference type="NCBI Taxonomy" id="1165689"/>
    <lineage>
        <taxon>Bacteria</taxon>
        <taxon>Pseudomonadati</taxon>
        <taxon>Pseudomonadota</taxon>
        <taxon>Alphaproteobacteria</taxon>
        <taxon>Hyphomicrobiales</taxon>
        <taxon>Phyllobacteriaceae</taxon>
        <taxon>Mesorhizobium</taxon>
    </lineage>
</organism>
<feature type="domain" description="EF-hand" evidence="1">
    <location>
        <begin position="130"/>
        <end position="165"/>
    </location>
</feature>
<keyword evidence="2" id="KW-0645">Protease</keyword>
<dbReference type="GO" id="GO:0006508">
    <property type="term" value="P:proteolysis"/>
    <property type="evidence" value="ECO:0007669"/>
    <property type="project" value="UniProtKB-KW"/>
</dbReference>
<dbReference type="EMBL" id="FMXM01000032">
    <property type="protein sequence ID" value="SDA98552.1"/>
    <property type="molecule type" value="Genomic_DNA"/>
</dbReference>
<dbReference type="STRING" id="1165689.SAMN02927914_06250"/>
<accession>A0A1G5ZV62</accession>
<dbReference type="PROSITE" id="PS00018">
    <property type="entry name" value="EF_HAND_1"/>
    <property type="match status" value="1"/>
</dbReference>
<keyword evidence="2" id="KW-0378">Hydrolase</keyword>
<dbReference type="PROSITE" id="PS50222">
    <property type="entry name" value="EF_HAND_2"/>
    <property type="match status" value="1"/>
</dbReference>